<dbReference type="CTD" id="6757668"/>
<dbReference type="Gene3D" id="3.90.190.10">
    <property type="entry name" value="Protein tyrosine phosphatase superfamily"/>
    <property type="match status" value="1"/>
</dbReference>
<dbReference type="RefSeq" id="XP_002116456.1">
    <property type="nucleotide sequence ID" value="XM_002116420.1"/>
</dbReference>
<dbReference type="PROSITE" id="PS50055">
    <property type="entry name" value="TYR_PHOSPHATASE_PTP"/>
    <property type="match status" value="1"/>
</dbReference>
<dbReference type="PhylomeDB" id="B3S834"/>
<dbReference type="PROSITE" id="PS51180">
    <property type="entry name" value="BRO1"/>
    <property type="match status" value="1"/>
</dbReference>
<feature type="region of interest" description="Disordered" evidence="6">
    <location>
        <begin position="586"/>
        <end position="747"/>
    </location>
</feature>
<feature type="compositionally biased region" description="Low complexity" evidence="6">
    <location>
        <begin position="633"/>
        <end position="645"/>
    </location>
</feature>
<dbReference type="eggNOG" id="KOG0789">
    <property type="taxonomic scope" value="Eukaryota"/>
</dbReference>
<dbReference type="InterPro" id="IPR025304">
    <property type="entry name" value="ALIX_V_dom"/>
</dbReference>
<dbReference type="PRINTS" id="PR00700">
    <property type="entry name" value="PRTYPHPHTASE"/>
</dbReference>
<evidence type="ECO:0000259" key="9">
    <source>
        <dbReference type="PROSITE" id="PS51180"/>
    </source>
</evidence>
<dbReference type="PANTHER" id="PTHR23030:SF30">
    <property type="entry name" value="TYROSINE-PROTEIN PHOSPHATASE NON-RECEPTOR TYPE 23"/>
    <property type="match status" value="1"/>
</dbReference>
<feature type="coiled-coil region" evidence="5">
    <location>
        <begin position="283"/>
        <end position="324"/>
    </location>
</feature>
<evidence type="ECO:0000259" key="7">
    <source>
        <dbReference type="PROSITE" id="PS50055"/>
    </source>
</evidence>
<evidence type="ECO:0000313" key="11">
    <source>
        <dbReference type="Proteomes" id="UP000009022"/>
    </source>
</evidence>
<dbReference type="PROSITE" id="PS00383">
    <property type="entry name" value="TYR_PHOSPHATASE_1"/>
    <property type="match status" value="1"/>
</dbReference>
<feature type="compositionally biased region" description="Polar residues" evidence="6">
    <location>
        <begin position="1090"/>
        <end position="1101"/>
    </location>
</feature>
<dbReference type="OMA" id="VPMKVHE"/>
<feature type="compositionally biased region" description="Low complexity" evidence="6">
    <location>
        <begin position="951"/>
        <end position="962"/>
    </location>
</feature>
<feature type="compositionally biased region" description="Polar residues" evidence="6">
    <location>
        <begin position="587"/>
        <end position="611"/>
    </location>
</feature>
<dbReference type="Pfam" id="PF00102">
    <property type="entry name" value="Y_phosphatase"/>
    <property type="match status" value="1"/>
</dbReference>
<keyword evidence="5" id="KW-0175">Coiled coil</keyword>
<dbReference type="SMART" id="SM01041">
    <property type="entry name" value="BRO1"/>
    <property type="match status" value="1"/>
</dbReference>
<feature type="compositionally biased region" description="Low complexity" evidence="6">
    <location>
        <begin position="866"/>
        <end position="880"/>
    </location>
</feature>
<evidence type="ECO:0000256" key="5">
    <source>
        <dbReference type="SAM" id="Coils"/>
    </source>
</evidence>
<sequence>MMTARFAMRSGERAAILYTWSSYFINFDRTDMYNGKEVCHDDIKFEQACILHNLGALHAELGAKDERMTDEDQVGGDYTPDVSHAIISFYIQLMLGQAQECILEKSIKDNRKGSLIARIAAQIISYLRLGQNILEAAVQIISSRRCKVWSKFLTFKIVYYDAVAHLYMANSSDENSRFGDKVGYLKAASAKLEECSKLLKQGIDAKFQDVYNYTYDVINYHEEKAQLLRSVTSSIQQKNEELSQVISSLQLPNLNRSDMQVQMELPSEISEINQQLNSNPDVLEKLIELIEELKRLYQDIEDKINATDKKLNEENQAAERFESKFGIVHDAAVFEELKSKFERRKEANDKAMKCNDEVFNAYDSNIENLKLLNGSKDALMASLPKLNLLDIPIDEAAETNLRRILAKVEEMKKQRSNLEGNLREALNEDDITSMIVTQTNKDSTDIFHEQIQKHDSLVNVIRQNLAAQERIIMVLTDANAKYGAAREQACKTSAKRNAYIKSLMLSYNVMNELISKAEHGIEFYKKFANDIEKFSQKIEPVIQQRLKEREQKAREIVAERRAKKNAELMANNTPIANTQRWGLIANGQVTPTSPTNQQNLNKGMNFNTASPTALPLPNRDDNQFFQGRTDAAPSSLQHQQSLPSSTYSQSTIPVSPQSPHPTPASISQQQQKPLPMQPQSPQPLLSQQRSPVPLSSVNQISAAMNSQSNVSTPVSLPYQANIPSHPQNQLSATRQVSSGSMLPQNNYQSQQLTSGNATIAFNDNLQYQNSQSGSNTAPNPQRQISQSNSTAVPNAIQRQISNPNLNQPNSQHVSFQQPSSGNVLGPHTNVQRQDIQSNLPQSTTALQNQFSNQGLDQKFSGYPTYQPQLPSSQSAQQPTQVLSRPQNQQAHTIQSQSSAGQAVSQHQHPGTFSQGNIPSNSSFNIRRNEGIVNQSSKPAGDNTAWICSNQQQPSLQQQSQNQGPTGFMSAQPLQQQMGPRPTTQTSYVTVNNNPSMVNNLPSQSAKSTAQSTVYVHSNPVMQQMLNTQQGGQSMNMYNQTNSQGQNMYGNSQVQGGISTAKQQQQQQFTPLQQVNQQGPVRPYNANMSQANSRQLHEQGQYNGAPPAQQQKPQILQPVQNQQFPPRLYQAKNNNQPVDLLTSSVDQFNLQGTSGSTILSPVIAGSKPAAPTQQKPLLQSFSREYIDKLRSDTMQFGQNMQSLCYSAQQNCDGFTTEFQALEESRVTDSRKYPCNVAHRHPIGNRDETILPYDYSRVILSPQYEGDEGYINSSLIDDLTTLSSRYIATQPPLPSSFTDFWRMIWETNALFIAMLVAEIENCKRVCDRYWPENVGSSVTYGAIVVTLASQEAQPYGFKRIITIKKNTESRSITQLQLITWPQPFNQTSYKPLMAYLEDVTSHLQKIDPGSQAPVVVHCSDGVGRTGAFCILYTAIKEMAGGHGLINISKLIQSLRQRRNYMVRTKDQYIMCYEAVFAYASKFVQEAQSSPSDSSARNMTGQTSQQYGNFPVQQQGNIYANTPGQLNAQQNLSWR</sequence>
<dbReference type="KEGG" id="tad:TRIADDRAFT_60390"/>
<feature type="domain" description="BRO1" evidence="9">
    <location>
        <begin position="1"/>
        <end position="289"/>
    </location>
</feature>
<feature type="domain" description="Tyrosine specific protein phosphatases" evidence="8">
    <location>
        <begin position="1391"/>
        <end position="1467"/>
    </location>
</feature>
<feature type="region of interest" description="Disordered" evidence="6">
    <location>
        <begin position="1090"/>
        <end position="1111"/>
    </location>
</feature>
<evidence type="ECO:0000256" key="6">
    <source>
        <dbReference type="SAM" id="MobiDB-lite"/>
    </source>
</evidence>
<evidence type="ECO:0000256" key="1">
    <source>
        <dbReference type="ARBA" id="ARBA00004177"/>
    </source>
</evidence>
<dbReference type="Gene3D" id="1.25.40.280">
    <property type="entry name" value="alix/aip1 like domains"/>
    <property type="match status" value="1"/>
</dbReference>
<dbReference type="SMART" id="SM00194">
    <property type="entry name" value="PTPc"/>
    <property type="match status" value="1"/>
</dbReference>
<evidence type="ECO:0008006" key="12">
    <source>
        <dbReference type="Google" id="ProtNLM"/>
    </source>
</evidence>
<dbReference type="InterPro" id="IPR029021">
    <property type="entry name" value="Prot-tyrosine_phosphatase-like"/>
</dbReference>
<feature type="domain" description="Tyrosine-protein phosphatase" evidence="7">
    <location>
        <begin position="1213"/>
        <end position="1476"/>
    </location>
</feature>
<dbReference type="GO" id="GO:0005768">
    <property type="term" value="C:endosome"/>
    <property type="evidence" value="ECO:0000318"/>
    <property type="project" value="GO_Central"/>
</dbReference>
<feature type="compositionally biased region" description="Polar residues" evidence="6">
    <location>
        <begin position="971"/>
        <end position="984"/>
    </location>
</feature>
<dbReference type="InterPro" id="IPR000387">
    <property type="entry name" value="Tyr_Pase_dom"/>
</dbReference>
<feature type="region of interest" description="Disordered" evidence="6">
    <location>
        <begin position="951"/>
        <end position="984"/>
    </location>
</feature>
<accession>B3S834</accession>
<feature type="compositionally biased region" description="Low complexity" evidence="6">
    <location>
        <begin position="682"/>
        <end position="696"/>
    </location>
</feature>
<dbReference type="InterPro" id="IPR000242">
    <property type="entry name" value="PTP_cat"/>
</dbReference>
<feature type="compositionally biased region" description="Low complexity" evidence="6">
    <location>
        <begin position="894"/>
        <end position="908"/>
    </location>
</feature>
<dbReference type="GeneID" id="6757668"/>
<feature type="region of interest" description="Disordered" evidence="6">
    <location>
        <begin position="854"/>
        <end position="924"/>
    </location>
</feature>
<dbReference type="GO" id="GO:0004725">
    <property type="term" value="F:protein tyrosine phosphatase activity"/>
    <property type="evidence" value="ECO:0007669"/>
    <property type="project" value="InterPro"/>
</dbReference>
<dbReference type="InParanoid" id="B3S834"/>
<dbReference type="GO" id="GO:0032456">
    <property type="term" value="P:endocytic recycling"/>
    <property type="evidence" value="ECO:0000318"/>
    <property type="project" value="GO_Central"/>
</dbReference>
<dbReference type="Pfam" id="PF03097">
    <property type="entry name" value="BRO1"/>
    <property type="match status" value="1"/>
</dbReference>
<comment type="subcellular location">
    <subcellularLocation>
        <location evidence="2">Cytoplasm</location>
    </subcellularLocation>
    <subcellularLocation>
        <location evidence="1">Endosome</location>
    </subcellularLocation>
</comment>
<keyword evidence="4" id="KW-0967">Endosome</keyword>
<proteinExistence type="predicted"/>
<dbReference type="SMART" id="SM00404">
    <property type="entry name" value="PTPc_motif"/>
    <property type="match status" value="1"/>
</dbReference>
<feature type="compositionally biased region" description="Polar residues" evidence="6">
    <location>
        <begin position="697"/>
        <end position="714"/>
    </location>
</feature>
<feature type="compositionally biased region" description="Polar residues" evidence="6">
    <location>
        <begin position="910"/>
        <end position="924"/>
    </location>
</feature>
<organism evidence="10 11">
    <name type="scientific">Trichoplax adhaerens</name>
    <name type="common">Trichoplax reptans</name>
    <dbReference type="NCBI Taxonomy" id="10228"/>
    <lineage>
        <taxon>Eukaryota</taxon>
        <taxon>Metazoa</taxon>
        <taxon>Placozoa</taxon>
        <taxon>Uniplacotomia</taxon>
        <taxon>Trichoplacea</taxon>
        <taxon>Trichoplacidae</taxon>
        <taxon>Trichoplax</taxon>
    </lineage>
</organism>
<evidence type="ECO:0000256" key="3">
    <source>
        <dbReference type="ARBA" id="ARBA00022490"/>
    </source>
</evidence>
<keyword evidence="3" id="KW-0963">Cytoplasm</keyword>
<dbReference type="InterPro" id="IPR004328">
    <property type="entry name" value="BRO1_dom"/>
</dbReference>
<gene>
    <name evidence="10" type="ORF">TRIADDRAFT_60390</name>
</gene>
<dbReference type="InterPro" id="IPR016130">
    <property type="entry name" value="Tyr_Pase_AS"/>
</dbReference>
<feature type="coiled-coil region" evidence="5">
    <location>
        <begin position="394"/>
        <end position="428"/>
    </location>
</feature>
<dbReference type="PROSITE" id="PS50056">
    <property type="entry name" value="TYR_PHOSPHATASE_2"/>
    <property type="match status" value="1"/>
</dbReference>
<dbReference type="CDD" id="cd14539">
    <property type="entry name" value="PTP-N23"/>
    <property type="match status" value="1"/>
</dbReference>
<protein>
    <recommendedName>
        <fullName evidence="12">Tyrosine-protein phosphatase non-receptor type 23</fullName>
    </recommendedName>
</protein>
<evidence type="ECO:0000256" key="2">
    <source>
        <dbReference type="ARBA" id="ARBA00004496"/>
    </source>
</evidence>
<feature type="compositionally biased region" description="Polar residues" evidence="6">
    <location>
        <begin position="881"/>
        <end position="893"/>
    </location>
</feature>
<reference evidence="10 11" key="1">
    <citation type="journal article" date="2008" name="Nature">
        <title>The Trichoplax genome and the nature of placozoans.</title>
        <authorList>
            <person name="Srivastava M."/>
            <person name="Begovic E."/>
            <person name="Chapman J."/>
            <person name="Putnam N.H."/>
            <person name="Hellsten U."/>
            <person name="Kawashima T."/>
            <person name="Kuo A."/>
            <person name="Mitros T."/>
            <person name="Salamov A."/>
            <person name="Carpenter M.L."/>
            <person name="Signorovitch A.Y."/>
            <person name="Moreno M.A."/>
            <person name="Kamm K."/>
            <person name="Grimwood J."/>
            <person name="Schmutz J."/>
            <person name="Shapiro H."/>
            <person name="Grigoriev I.V."/>
            <person name="Buss L.W."/>
            <person name="Schierwater B."/>
            <person name="Dellaporta S.L."/>
            <person name="Rokhsar D.S."/>
        </authorList>
    </citation>
    <scope>NUCLEOTIDE SEQUENCE [LARGE SCALE GENOMIC DNA]</scope>
    <source>
        <strain evidence="10 11">Grell-BS-1999</strain>
    </source>
</reference>
<dbReference type="STRING" id="10228.B3S834"/>
<dbReference type="InterPro" id="IPR038499">
    <property type="entry name" value="BRO1_sf"/>
</dbReference>
<evidence type="ECO:0000313" key="10">
    <source>
        <dbReference type="EMBL" id="EDV21126.1"/>
    </source>
</evidence>
<feature type="compositionally biased region" description="Polar residues" evidence="6">
    <location>
        <begin position="721"/>
        <end position="747"/>
    </location>
</feature>
<dbReference type="SUPFAM" id="SSF52799">
    <property type="entry name" value="(Phosphotyrosine protein) phosphatases II"/>
    <property type="match status" value="1"/>
</dbReference>
<dbReference type="HOGENOM" id="CLU_001129_0_0_1"/>
<feature type="compositionally biased region" description="Polar residues" evidence="6">
    <location>
        <begin position="646"/>
        <end position="655"/>
    </location>
</feature>
<dbReference type="EMBL" id="DS985255">
    <property type="protein sequence ID" value="EDV21126.1"/>
    <property type="molecule type" value="Genomic_DNA"/>
</dbReference>
<dbReference type="FunCoup" id="B3S834">
    <property type="interactions" value="1402"/>
</dbReference>
<dbReference type="GO" id="GO:0045022">
    <property type="term" value="P:early endosome to late endosome transport"/>
    <property type="evidence" value="ECO:0000318"/>
    <property type="project" value="GO_Central"/>
</dbReference>
<dbReference type="Gene3D" id="1.20.140.50">
    <property type="entry name" value="alix/aip1 like domains"/>
    <property type="match status" value="1"/>
</dbReference>
<dbReference type="Proteomes" id="UP000009022">
    <property type="component" value="Unassembled WGS sequence"/>
</dbReference>
<dbReference type="PANTHER" id="PTHR23030">
    <property type="entry name" value="PCD6 INTERACTING PROTEIN-RELATED"/>
    <property type="match status" value="1"/>
</dbReference>
<evidence type="ECO:0000256" key="4">
    <source>
        <dbReference type="ARBA" id="ARBA00022753"/>
    </source>
</evidence>
<name>B3S834_TRIAD</name>
<evidence type="ECO:0000259" key="8">
    <source>
        <dbReference type="PROSITE" id="PS50056"/>
    </source>
</evidence>
<dbReference type="eggNOG" id="KOG2220">
    <property type="taxonomic scope" value="Eukaryota"/>
</dbReference>
<dbReference type="InterPro" id="IPR003595">
    <property type="entry name" value="Tyr_Pase_cat"/>
</dbReference>
<dbReference type="CDD" id="cd09234">
    <property type="entry name" value="V_HD-PTP_like"/>
    <property type="match status" value="1"/>
</dbReference>
<dbReference type="Pfam" id="PF13949">
    <property type="entry name" value="ALIX_LYPXL_bnd"/>
    <property type="match status" value="1"/>
</dbReference>
<feature type="region of interest" description="Disordered" evidence="6">
    <location>
        <begin position="767"/>
        <end position="828"/>
    </location>
</feature>
<dbReference type="OrthoDB" id="10266451at2759"/>
<dbReference type="GO" id="GO:0043328">
    <property type="term" value="P:protein transport to vacuole involved in ubiquitin-dependent protein catabolic process via the multivesicular body sorting pathway"/>
    <property type="evidence" value="ECO:0000318"/>
    <property type="project" value="GO_Central"/>
</dbReference>
<keyword evidence="11" id="KW-1185">Reference proteome</keyword>